<dbReference type="SMART" id="SM00353">
    <property type="entry name" value="HLH"/>
    <property type="match status" value="1"/>
</dbReference>
<dbReference type="PROSITE" id="PS50888">
    <property type="entry name" value="BHLH"/>
    <property type="match status" value="1"/>
</dbReference>
<dbReference type="Proteomes" id="UP000238479">
    <property type="component" value="Chromosome 7"/>
</dbReference>
<dbReference type="PANTHER" id="PTHR31945">
    <property type="entry name" value="TRANSCRIPTION FACTOR SCREAM2-RELATED"/>
    <property type="match status" value="1"/>
</dbReference>
<dbReference type="EMBL" id="PDCK01000045">
    <property type="protein sequence ID" value="PRQ20898.1"/>
    <property type="molecule type" value="Genomic_DNA"/>
</dbReference>
<keyword evidence="2" id="KW-0805">Transcription regulation</keyword>
<accession>A0A2P6PG76</accession>
<evidence type="ECO:0000256" key="3">
    <source>
        <dbReference type="ARBA" id="ARBA00023163"/>
    </source>
</evidence>
<dbReference type="GO" id="GO:0046983">
    <property type="term" value="F:protein dimerization activity"/>
    <property type="evidence" value="ECO:0007669"/>
    <property type="project" value="InterPro"/>
</dbReference>
<feature type="region of interest" description="Disordered" evidence="5">
    <location>
        <begin position="173"/>
        <end position="196"/>
    </location>
</feature>
<dbReference type="SMR" id="A0A2P6PG76"/>
<sequence>MELNEHSFLEELLALRRDSSWETIPPEMNEFLSSSTWSSFDYFDNQNPPPFFPQSSSGQEFSPPFEPNLNNYHNNTTFNEVYYPLGFGTDELLSAPQVTTDSSYNTLGDTPPFPVQEDNNPWSMLEEEELSLLGDEIHDLETQAAACKVEPTQSSSSPEAAPVFNMGMCVERNSRTSKKLQGQPSKNLMAERRRRKRLNDRLSMLRSIVPKISKMDRTSILGDTIDYMKELLDRINNLQHEIEESGSDQLNVMRLFKDMKPNELLVRNSPKFDVQRRNVDTRIEICCAGKPGLLLSTVTTLETLGLEIQQCVISCFNDFAMQASCSEGLDQRTLVTSEDMKQALFRNAGYGGRCL</sequence>
<dbReference type="Pfam" id="PF22754">
    <property type="entry name" value="bHLH-TF_ACT-like_plant"/>
    <property type="match status" value="1"/>
</dbReference>
<dbReference type="AlphaFoldDB" id="A0A2P6PG76"/>
<evidence type="ECO:0000256" key="1">
    <source>
        <dbReference type="ARBA" id="ARBA00004123"/>
    </source>
</evidence>
<reference evidence="7 8" key="1">
    <citation type="journal article" date="2018" name="Nat. Genet.">
        <title>The Rosa genome provides new insights in the design of modern roses.</title>
        <authorList>
            <person name="Bendahmane M."/>
        </authorList>
    </citation>
    <scope>NUCLEOTIDE SEQUENCE [LARGE SCALE GENOMIC DNA]</scope>
    <source>
        <strain evidence="8">cv. Old Blush</strain>
    </source>
</reference>
<name>A0A2P6PG76_ROSCH</name>
<evidence type="ECO:0000313" key="7">
    <source>
        <dbReference type="EMBL" id="PRQ20898.1"/>
    </source>
</evidence>
<evidence type="ECO:0000256" key="2">
    <source>
        <dbReference type="ARBA" id="ARBA00023015"/>
    </source>
</evidence>
<dbReference type="PANTHER" id="PTHR31945:SF133">
    <property type="entry name" value="BHLH DOMAIN-CONTAINING PROTEIN"/>
    <property type="match status" value="1"/>
</dbReference>
<dbReference type="InterPro" id="IPR011598">
    <property type="entry name" value="bHLH_dom"/>
</dbReference>
<dbReference type="Pfam" id="PF00010">
    <property type="entry name" value="HLH"/>
    <property type="match status" value="1"/>
</dbReference>
<keyword evidence="8" id="KW-1185">Reference proteome</keyword>
<evidence type="ECO:0000313" key="8">
    <source>
        <dbReference type="Proteomes" id="UP000238479"/>
    </source>
</evidence>
<dbReference type="InterPro" id="IPR054502">
    <property type="entry name" value="bHLH-TF_ACT-like_plant"/>
</dbReference>
<dbReference type="CDD" id="cd04873">
    <property type="entry name" value="ACT_UUR-ACR-like"/>
    <property type="match status" value="1"/>
</dbReference>
<dbReference type="OMA" id="TFNEVYY"/>
<proteinExistence type="predicted"/>
<dbReference type="Gene3D" id="4.10.280.10">
    <property type="entry name" value="Helix-loop-helix DNA-binding domain"/>
    <property type="match status" value="1"/>
</dbReference>
<dbReference type="SUPFAM" id="SSF47459">
    <property type="entry name" value="HLH, helix-loop-helix DNA-binding domain"/>
    <property type="match status" value="1"/>
</dbReference>
<dbReference type="CDD" id="cd11443">
    <property type="entry name" value="bHLH_AtAMS_like"/>
    <property type="match status" value="1"/>
</dbReference>
<dbReference type="Gramene" id="PRQ20898">
    <property type="protein sequence ID" value="PRQ20898"/>
    <property type="gene ID" value="RchiOBHm_Chr7g0233161"/>
</dbReference>
<organism evidence="7 8">
    <name type="scientific">Rosa chinensis</name>
    <name type="common">China rose</name>
    <dbReference type="NCBI Taxonomy" id="74649"/>
    <lineage>
        <taxon>Eukaryota</taxon>
        <taxon>Viridiplantae</taxon>
        <taxon>Streptophyta</taxon>
        <taxon>Embryophyta</taxon>
        <taxon>Tracheophyta</taxon>
        <taxon>Spermatophyta</taxon>
        <taxon>Magnoliopsida</taxon>
        <taxon>eudicotyledons</taxon>
        <taxon>Gunneridae</taxon>
        <taxon>Pentapetalae</taxon>
        <taxon>rosids</taxon>
        <taxon>fabids</taxon>
        <taxon>Rosales</taxon>
        <taxon>Rosaceae</taxon>
        <taxon>Rosoideae</taxon>
        <taxon>Rosoideae incertae sedis</taxon>
        <taxon>Rosa</taxon>
    </lineage>
</organism>
<dbReference type="OrthoDB" id="752464at2759"/>
<evidence type="ECO:0000256" key="5">
    <source>
        <dbReference type="SAM" id="MobiDB-lite"/>
    </source>
</evidence>
<comment type="subcellular location">
    <subcellularLocation>
        <location evidence="1">Nucleus</location>
    </subcellularLocation>
</comment>
<feature type="domain" description="BHLH" evidence="6">
    <location>
        <begin position="182"/>
        <end position="231"/>
    </location>
</feature>
<dbReference type="GO" id="GO:0005634">
    <property type="term" value="C:nucleus"/>
    <property type="evidence" value="ECO:0007669"/>
    <property type="project" value="UniProtKB-SubCell"/>
</dbReference>
<dbReference type="InterPro" id="IPR036638">
    <property type="entry name" value="HLH_DNA-bd_sf"/>
</dbReference>
<dbReference type="STRING" id="74649.A0A2P6PG76"/>
<dbReference type="GO" id="GO:0043565">
    <property type="term" value="F:sequence-specific DNA binding"/>
    <property type="evidence" value="ECO:0007669"/>
    <property type="project" value="TreeGrafter"/>
</dbReference>
<comment type="caution">
    <text evidence="7">The sequence shown here is derived from an EMBL/GenBank/DDBJ whole genome shotgun (WGS) entry which is preliminary data.</text>
</comment>
<keyword evidence="4" id="KW-0539">Nucleus</keyword>
<dbReference type="InterPro" id="IPR051358">
    <property type="entry name" value="TF_AMS/ICE1/BHLH6-like"/>
</dbReference>
<dbReference type="GO" id="GO:0003700">
    <property type="term" value="F:DNA-binding transcription factor activity"/>
    <property type="evidence" value="ECO:0007669"/>
    <property type="project" value="TreeGrafter"/>
</dbReference>
<evidence type="ECO:0000259" key="6">
    <source>
        <dbReference type="PROSITE" id="PS50888"/>
    </source>
</evidence>
<gene>
    <name evidence="7" type="ORF">RchiOBHm_Chr7g0233161</name>
</gene>
<evidence type="ECO:0000256" key="4">
    <source>
        <dbReference type="ARBA" id="ARBA00023242"/>
    </source>
</evidence>
<protein>
    <submittedName>
        <fullName evidence="7">Putative transcription factor bHLH family</fullName>
    </submittedName>
</protein>
<keyword evidence="3" id="KW-0804">Transcription</keyword>